<dbReference type="PROSITE" id="PS00372">
    <property type="entry name" value="PTS_EIIA_TYPE_2_HIS"/>
    <property type="match status" value="1"/>
</dbReference>
<evidence type="ECO:0000313" key="15">
    <source>
        <dbReference type="Proteomes" id="UP000198847"/>
    </source>
</evidence>
<evidence type="ECO:0000256" key="2">
    <source>
        <dbReference type="ARBA" id="ARBA00014783"/>
    </source>
</evidence>
<evidence type="ECO:0000256" key="9">
    <source>
        <dbReference type="ARBA" id="ARBA00029908"/>
    </source>
</evidence>
<dbReference type="InterPro" id="IPR050893">
    <property type="entry name" value="Sugar_PTS"/>
</dbReference>
<dbReference type="GO" id="GO:0090563">
    <property type="term" value="F:protein-phosphocysteine-sugar phosphotransferase activity"/>
    <property type="evidence" value="ECO:0007669"/>
    <property type="project" value="TreeGrafter"/>
</dbReference>
<evidence type="ECO:0000256" key="7">
    <source>
        <dbReference type="ARBA" id="ARBA00022683"/>
    </source>
</evidence>
<name>A0A1H8W632_9FIRM</name>
<dbReference type="STRING" id="112903.SAMN04490178_11466"/>
<keyword evidence="4" id="KW-0597">Phosphoprotein</keyword>
<keyword evidence="15" id="KW-1185">Reference proteome</keyword>
<dbReference type="Pfam" id="PF00359">
    <property type="entry name" value="PTS_EIIA_2"/>
    <property type="match status" value="1"/>
</dbReference>
<dbReference type="RefSeq" id="WP_091747720.1">
    <property type="nucleotide sequence ID" value="NZ_FODY01000014.1"/>
</dbReference>
<evidence type="ECO:0000256" key="3">
    <source>
        <dbReference type="ARBA" id="ARBA00022448"/>
    </source>
</evidence>
<protein>
    <recommendedName>
        <fullName evidence="2">Mannitol-specific phosphotransferase enzyme IIA component</fullName>
    </recommendedName>
    <alternativeName>
        <fullName evidence="10">EIIA</fullName>
    </alternativeName>
    <alternativeName>
        <fullName evidence="11">EIII</fullName>
    </alternativeName>
    <alternativeName>
        <fullName evidence="9">PTS system mannitol-specific EIIA component</fullName>
    </alternativeName>
</protein>
<keyword evidence="8" id="KW-0418">Kinase</keyword>
<dbReference type="GO" id="GO:0005886">
    <property type="term" value="C:plasma membrane"/>
    <property type="evidence" value="ECO:0007669"/>
    <property type="project" value="TreeGrafter"/>
</dbReference>
<keyword evidence="5" id="KW-0762">Sugar transport</keyword>
<evidence type="ECO:0000259" key="13">
    <source>
        <dbReference type="PROSITE" id="PS51094"/>
    </source>
</evidence>
<feature type="domain" description="PTS EIIA type-2" evidence="13">
    <location>
        <begin position="31"/>
        <end position="172"/>
    </location>
</feature>
<dbReference type="PANTHER" id="PTHR30181:SF2">
    <property type="entry name" value="PTS SYSTEM MANNITOL-SPECIFIC EIICBA COMPONENT"/>
    <property type="match status" value="1"/>
</dbReference>
<evidence type="ECO:0000256" key="11">
    <source>
        <dbReference type="ARBA" id="ARBA00030962"/>
    </source>
</evidence>
<dbReference type="PANTHER" id="PTHR30181">
    <property type="entry name" value="MANNITOL PERMEASE IIC COMPONENT"/>
    <property type="match status" value="1"/>
</dbReference>
<dbReference type="Gene3D" id="3.40.930.10">
    <property type="entry name" value="Mannitol-specific EII, Chain A"/>
    <property type="match status" value="1"/>
</dbReference>
<gene>
    <name evidence="14" type="ORF">SAMN04490178_11466</name>
</gene>
<evidence type="ECO:0000313" key="14">
    <source>
        <dbReference type="EMBL" id="SEP23116.1"/>
    </source>
</evidence>
<evidence type="ECO:0000256" key="5">
    <source>
        <dbReference type="ARBA" id="ARBA00022597"/>
    </source>
</evidence>
<organism evidence="14 15">
    <name type="scientific">Propionispora vibrioides</name>
    <dbReference type="NCBI Taxonomy" id="112903"/>
    <lineage>
        <taxon>Bacteria</taxon>
        <taxon>Bacillati</taxon>
        <taxon>Bacillota</taxon>
        <taxon>Negativicutes</taxon>
        <taxon>Selenomonadales</taxon>
        <taxon>Sporomusaceae</taxon>
        <taxon>Propionispora</taxon>
    </lineage>
</organism>
<dbReference type="GO" id="GO:0009401">
    <property type="term" value="P:phosphoenolpyruvate-dependent sugar phosphotransferase system"/>
    <property type="evidence" value="ECO:0007669"/>
    <property type="project" value="UniProtKB-KW"/>
</dbReference>
<reference evidence="14 15" key="1">
    <citation type="submission" date="2016-10" db="EMBL/GenBank/DDBJ databases">
        <authorList>
            <person name="de Groot N.N."/>
        </authorList>
    </citation>
    <scope>NUCLEOTIDE SEQUENCE [LARGE SCALE GENOMIC DNA]</scope>
    <source>
        <strain evidence="14 15">DSM 13305</strain>
    </source>
</reference>
<dbReference type="CDD" id="cd00211">
    <property type="entry name" value="PTS_IIA_fru"/>
    <property type="match status" value="1"/>
</dbReference>
<dbReference type="InterPro" id="IPR016152">
    <property type="entry name" value="PTrfase/Anion_transptr"/>
</dbReference>
<evidence type="ECO:0000256" key="8">
    <source>
        <dbReference type="ARBA" id="ARBA00022777"/>
    </source>
</evidence>
<evidence type="ECO:0000256" key="6">
    <source>
        <dbReference type="ARBA" id="ARBA00022679"/>
    </source>
</evidence>
<evidence type="ECO:0000256" key="1">
    <source>
        <dbReference type="ARBA" id="ARBA00002434"/>
    </source>
</evidence>
<dbReference type="Proteomes" id="UP000198847">
    <property type="component" value="Unassembled WGS sequence"/>
</dbReference>
<dbReference type="SUPFAM" id="SSF55804">
    <property type="entry name" value="Phoshotransferase/anion transport protein"/>
    <property type="match status" value="1"/>
</dbReference>
<proteinExistence type="predicted"/>
<dbReference type="InterPro" id="IPR002178">
    <property type="entry name" value="PTS_EIIA_type-2_dom"/>
</dbReference>
<comment type="function">
    <text evidence="1">The phosphoenolpyruvate-dependent sugar phosphotransferase system (sugar PTS), a major carbohydrate active transport system, catalyzes the phosphorylation of incoming sugar substrates concomitantly with their translocation across the cell membrane. The enzyme II CmtAB PTS system is involved in D-mannitol transport.</text>
</comment>
<dbReference type="EMBL" id="FODY01000014">
    <property type="protein sequence ID" value="SEP23116.1"/>
    <property type="molecule type" value="Genomic_DNA"/>
</dbReference>
<keyword evidence="6" id="KW-0808">Transferase</keyword>
<accession>A0A1H8W632</accession>
<keyword evidence="7" id="KW-0598">Phosphotransferase system</keyword>
<dbReference type="AlphaFoldDB" id="A0A1H8W632"/>
<dbReference type="GO" id="GO:0016301">
    <property type="term" value="F:kinase activity"/>
    <property type="evidence" value="ECO:0007669"/>
    <property type="project" value="UniProtKB-KW"/>
</dbReference>
<sequence>MSVFFYRRGNSKEDATVSGPQGNADTNGINDVLVLKNILVNQKSVSKDAAIEKAGQLLVDGGYVLPEYIVAMKEREAQLTTYIGHGVAIPHGVGVAKDKILKSGISVIQYPDGIVFDEDKVAYLIVGIAGKGKEHLKILSNLAEFIIEEEELLKELFSTEVATKLYSAFTRRV</sequence>
<keyword evidence="3" id="KW-0813">Transport</keyword>
<evidence type="ECO:0000256" key="4">
    <source>
        <dbReference type="ARBA" id="ARBA00022553"/>
    </source>
</evidence>
<evidence type="ECO:0000256" key="10">
    <source>
        <dbReference type="ARBA" id="ARBA00030956"/>
    </source>
</evidence>
<dbReference type="PROSITE" id="PS51094">
    <property type="entry name" value="PTS_EIIA_TYPE_2"/>
    <property type="match status" value="1"/>
</dbReference>
<feature type="region of interest" description="Disordered" evidence="12">
    <location>
        <begin position="1"/>
        <end position="23"/>
    </location>
</feature>
<evidence type="ECO:0000256" key="12">
    <source>
        <dbReference type="SAM" id="MobiDB-lite"/>
    </source>
</evidence>